<dbReference type="PANTHER" id="PTHR13789">
    <property type="entry name" value="MONOOXYGENASE"/>
    <property type="match status" value="1"/>
</dbReference>
<dbReference type="RefSeq" id="XP_026617116.1">
    <property type="nucleotide sequence ID" value="XM_026755535.1"/>
</dbReference>
<keyword evidence="3" id="KW-0274">FAD</keyword>
<reference evidence="7" key="1">
    <citation type="submission" date="2018-08" db="EMBL/GenBank/DDBJ databases">
        <title>Draft genome sequence of azole-resistant Aspergillus thermomutatus (Neosartorya pseudofischeri) strain HMR AF 39, isolated from a human nasal aspirate.</title>
        <authorList>
            <person name="Parent-Michaud M."/>
            <person name="Dufresne P.J."/>
            <person name="Fournier E."/>
            <person name="Martineau C."/>
            <person name="Moreira S."/>
            <person name="Perkins V."/>
            <person name="De Repentigny L."/>
            <person name="Dufresne S.F."/>
        </authorList>
    </citation>
    <scope>NUCLEOTIDE SEQUENCE [LARGE SCALE GENOMIC DNA]</scope>
    <source>
        <strain evidence="7">HMR AF 39</strain>
    </source>
</reference>
<feature type="domain" description="FAD-binding" evidence="6">
    <location>
        <begin position="2"/>
        <end position="330"/>
    </location>
</feature>
<dbReference type="FunFam" id="3.50.50.60:FF:000115">
    <property type="entry name" value="Salicylate hydroxylase, putative"/>
    <property type="match status" value="1"/>
</dbReference>
<dbReference type="GO" id="GO:0071949">
    <property type="term" value="F:FAD binding"/>
    <property type="evidence" value="ECO:0007669"/>
    <property type="project" value="InterPro"/>
</dbReference>
<dbReference type="PRINTS" id="PR00420">
    <property type="entry name" value="RNGMNOXGNASE"/>
</dbReference>
<dbReference type="Pfam" id="PF01494">
    <property type="entry name" value="FAD_binding_3"/>
    <property type="match status" value="1"/>
</dbReference>
<comment type="similarity">
    <text evidence="1">Belongs to the paxM FAD-dependent monooxygenase family.</text>
</comment>
<dbReference type="GeneID" id="38123890"/>
<name>A0A397HQH6_ASPTH</name>
<evidence type="ECO:0000313" key="8">
    <source>
        <dbReference type="Proteomes" id="UP000215305"/>
    </source>
</evidence>
<evidence type="ECO:0000256" key="4">
    <source>
        <dbReference type="ARBA" id="ARBA00023002"/>
    </source>
</evidence>
<gene>
    <name evidence="7" type="ORF">CDV56_101916</name>
</gene>
<dbReference type="InterPro" id="IPR050493">
    <property type="entry name" value="FAD-dep_Monooxygenase_BioMet"/>
</dbReference>
<dbReference type="SUPFAM" id="SSF51905">
    <property type="entry name" value="FAD/NAD(P)-binding domain"/>
    <property type="match status" value="1"/>
</dbReference>
<dbReference type="PANTHER" id="PTHR13789:SF215">
    <property type="entry name" value="FAD-BINDING DOMAIN-CONTAINING PROTEIN-RELATED"/>
    <property type="match status" value="1"/>
</dbReference>
<keyword evidence="8" id="KW-1185">Reference proteome</keyword>
<dbReference type="Gene3D" id="3.50.50.60">
    <property type="entry name" value="FAD/NAD(P)-binding domain"/>
    <property type="match status" value="1"/>
</dbReference>
<keyword evidence="4" id="KW-0560">Oxidoreductase</keyword>
<dbReference type="InterPro" id="IPR036188">
    <property type="entry name" value="FAD/NAD-bd_sf"/>
</dbReference>
<dbReference type="SUPFAM" id="SSF54373">
    <property type="entry name" value="FAD-linked reductases, C-terminal domain"/>
    <property type="match status" value="1"/>
</dbReference>
<protein>
    <recommendedName>
        <fullName evidence="6">FAD-binding domain-containing protein</fullName>
    </recommendedName>
</protein>
<dbReference type="EMBL" id="NKHU02000029">
    <property type="protein sequence ID" value="RHZ63413.1"/>
    <property type="molecule type" value="Genomic_DNA"/>
</dbReference>
<keyword evidence="2" id="KW-0285">Flavoprotein</keyword>
<organism evidence="7 8">
    <name type="scientific">Aspergillus thermomutatus</name>
    <name type="common">Neosartorya pseudofischeri</name>
    <dbReference type="NCBI Taxonomy" id="41047"/>
    <lineage>
        <taxon>Eukaryota</taxon>
        <taxon>Fungi</taxon>
        <taxon>Dikarya</taxon>
        <taxon>Ascomycota</taxon>
        <taxon>Pezizomycotina</taxon>
        <taxon>Eurotiomycetes</taxon>
        <taxon>Eurotiomycetidae</taxon>
        <taxon>Eurotiales</taxon>
        <taxon>Aspergillaceae</taxon>
        <taxon>Aspergillus</taxon>
        <taxon>Aspergillus subgen. Fumigati</taxon>
    </lineage>
</organism>
<evidence type="ECO:0000256" key="3">
    <source>
        <dbReference type="ARBA" id="ARBA00022827"/>
    </source>
</evidence>
<evidence type="ECO:0000256" key="5">
    <source>
        <dbReference type="ARBA" id="ARBA00023033"/>
    </source>
</evidence>
<dbReference type="OrthoDB" id="9993796at2759"/>
<dbReference type="VEuPathDB" id="FungiDB:CDV56_101916"/>
<dbReference type="InterPro" id="IPR002938">
    <property type="entry name" value="FAD-bd"/>
</dbReference>
<evidence type="ECO:0000313" key="7">
    <source>
        <dbReference type="EMBL" id="RHZ63413.1"/>
    </source>
</evidence>
<dbReference type="STRING" id="41047.A0A397HQH6"/>
<accession>A0A397HQH6</accession>
<evidence type="ECO:0000256" key="2">
    <source>
        <dbReference type="ARBA" id="ARBA00022630"/>
    </source>
</evidence>
<sequence>MHVIIVGGGIGGLAAATGLRRAGHKVQIFERSSFLREVGAAIHVQPNAARILLHWGFDPRRARLVTARRTMVIPGTSLTSKVGVDCSHFAETYGAPWYLAHRVDLHSELRRLATTLDAPGMPVEIMLRSEVVSFDAENGSVTLSDGSIHRADLVVAADGVHTTAIHQVIGHATPAVSTGSAAFRFLIPTEEIQQDPETAKLLEDGVMRIYVAEGVRRLIWYSCADNTVENFVGLHMDDRNDGQKEDWDLSADVNDVLAQYHDFHPTLLKIIKKATSIKRWPLLYRDPIPTWTRGRLVLIGDAAHPMLPHQGQAGAQAIEDAGALGELFASMPDHPTQDEIRTRLALFEKVRINRASVIQIFSNAGQDEGWKVKERAQQYMPEGAKVPSSPPEFMEHNAMCWRIAGVS</sequence>
<evidence type="ECO:0000256" key="1">
    <source>
        <dbReference type="ARBA" id="ARBA00007992"/>
    </source>
</evidence>
<dbReference type="Proteomes" id="UP000215305">
    <property type="component" value="Unassembled WGS sequence"/>
</dbReference>
<comment type="caution">
    <text evidence="7">The sequence shown here is derived from an EMBL/GenBank/DDBJ whole genome shotgun (WGS) entry which is preliminary data.</text>
</comment>
<evidence type="ECO:0000259" key="6">
    <source>
        <dbReference type="Pfam" id="PF01494"/>
    </source>
</evidence>
<dbReference type="AlphaFoldDB" id="A0A397HQH6"/>
<proteinExistence type="inferred from homology"/>
<keyword evidence="5" id="KW-0503">Monooxygenase</keyword>
<dbReference type="GO" id="GO:0004497">
    <property type="term" value="F:monooxygenase activity"/>
    <property type="evidence" value="ECO:0007669"/>
    <property type="project" value="UniProtKB-KW"/>
</dbReference>